<feature type="compositionally biased region" description="Basic residues" evidence="1">
    <location>
        <begin position="1056"/>
        <end position="1107"/>
    </location>
</feature>
<feature type="compositionally biased region" description="Polar residues" evidence="1">
    <location>
        <begin position="476"/>
        <end position="500"/>
    </location>
</feature>
<proteinExistence type="predicted"/>
<feature type="region of interest" description="Disordered" evidence="1">
    <location>
        <begin position="778"/>
        <end position="989"/>
    </location>
</feature>
<feature type="region of interest" description="Disordered" evidence="1">
    <location>
        <begin position="1142"/>
        <end position="1170"/>
    </location>
</feature>
<feature type="region of interest" description="Disordered" evidence="1">
    <location>
        <begin position="257"/>
        <end position="305"/>
    </location>
</feature>
<evidence type="ECO:0000256" key="1">
    <source>
        <dbReference type="SAM" id="MobiDB-lite"/>
    </source>
</evidence>
<evidence type="ECO:0000313" key="2">
    <source>
        <dbReference type="EMBL" id="KAG7173527.1"/>
    </source>
</evidence>
<gene>
    <name evidence="2" type="primary">Pan1-L7</name>
    <name evidence="2" type="ORF">Hamer_G020152</name>
</gene>
<comment type="caution">
    <text evidence="2">The sequence shown here is derived from an EMBL/GenBank/DDBJ whole genome shotgun (WGS) entry which is preliminary data.</text>
</comment>
<feature type="compositionally biased region" description="Basic and acidic residues" evidence="1">
    <location>
        <begin position="716"/>
        <end position="728"/>
    </location>
</feature>
<sequence length="1412" mass="155056">MTPTGNNILPEIKFRWCRTVRCRVQEVWLVLTSVTGTRVSLTLHQDLGWYEAPPTPIPCGLHTGFILIQDKVRDAITGKLRTRERDYKVDPFHIVPHKFAVELFLQSDQTSPFWSDVPELRLRYLSSDHLERLATSTHHDSLTDHQSGRLTGRKWVSSTTLSCTGDPVRREVTSSSTSKVIIDSNVERRAHPGELTRGRSHSQLRAPSTSFDNLKYQREASVSSPNLSRAFQVAVDLSRASSKFLAGLSSTSSGVCLGFEDGSEPPSPDTKDSANINSPYAAGGETSQDSEDTGGARRKKSLYSSRDRSLHIEDLTGEETWRGRGRRPKELDESNASSTSYEDLLASISSTRRATFKTELNILRFDTLAQERLVKEILAPSDSDFEDEEGACEASDSDLVGPYGCVITFESRSSSMDDVGSPRALEDVLVSLTSNESHPEVTFEPSQSQPDFSSAIEHDSESNLETPSSSERRQPQPKSRTITPVSRSETSSLDSKTSLSVPLRMNTSPVSEFVMSVVACDSELDPPSDGDPPHDENRMDDDVHMSDIEASDSDAEHDGATEGNGLIPSVMATRGPPLTPDIEDYNFQYDSLKHEDEHLPIDIRNIDSEESLEPVVSKPYGAYDADEEEEEEEPCCRPDTGANESEGSGLYEVEGAQPTYSSVDGEVPSDSLTQVTTSSQKVTVRDVQDVHFSESDKKSPVEERECVSDTNGKGKVSSEEFDVPKRNEKTEEITVEDLLDDSDLVSAVIKTKVTFSGSKTGGPLCDVVGEGERSYERGDLGRTLVDGDRGRTSRGGNEGKTFTVSDRGRSVSDVEGESLAVGDRGRTLMGHNEVRTDTRIGGRAKASDGFKSEHDRENNKQRQLRTPAGGSRERQLPATRGTNPQHLDQRDSENLQPLPRPLRLQNAGTQTPQTKRTSKMTSTRSHKFSEGEGAATSTTKYSRSPLRNRTNGQAESPYTPLPDRLSGPWSQRVNRGPTAPPPPPAGKPELATLQRNLYSLVQAHEAGQVGQNSLLLRHLQSELRQPRGYHLPHGLHLAQHILPSASPHLPPPVHNTRHHRYHHHHHQSPVKHHHQSSFHNRHYQSTIHHHQPAVHRHHSPVHHHSPVLHHDHQSPAHHSTPPFLHKYPVLNSTLVQSSSSMAYYNTRPNPTSHNPGDRLGGVSYGGSAGDLGRLQHTATFSHHTVSGASSIRSASSLPDLYHTAPAGHQGPARTTTFTLSNPGPSHAHSAFDVMVGSGGGIGQKGTYWDSDSGGSTDSLIDEADHITTTPLDPNIYTVYYPGNDRDGQYRKRHRQRRRRTRSHQGGFSSWRGEPDAASLGASSGRPYLPYRGDQLSPGQQVKVLAPGGGVAVARVLTNQKSSWHLADKSRRSSSLPVASASVTVILLSEPNRLQGSVVTVPLEKVLLAWPRA</sequence>
<feature type="compositionally biased region" description="Polar residues" evidence="1">
    <location>
        <begin position="201"/>
        <end position="212"/>
    </location>
</feature>
<feature type="compositionally biased region" description="Basic and acidic residues" evidence="1">
    <location>
        <begin position="185"/>
        <end position="197"/>
    </location>
</feature>
<protein>
    <submittedName>
        <fullName evidence="2">Putative actin cytoskeleton-regulatory complex protein PAN1-like 7</fullName>
    </submittedName>
</protein>
<dbReference type="EMBL" id="JAHLQT010009549">
    <property type="protein sequence ID" value="KAG7173527.1"/>
    <property type="molecule type" value="Genomic_DNA"/>
</dbReference>
<feature type="compositionally biased region" description="Basic residues" evidence="1">
    <location>
        <begin position="1290"/>
        <end position="1302"/>
    </location>
</feature>
<accession>A0A8J5N530</accession>
<name>A0A8J5N530_HOMAM</name>
<feature type="compositionally biased region" description="Basic and acidic residues" evidence="1">
    <location>
        <begin position="683"/>
        <end position="707"/>
    </location>
</feature>
<feature type="region of interest" description="Disordered" evidence="1">
    <location>
        <begin position="321"/>
        <end position="341"/>
    </location>
</feature>
<dbReference type="OrthoDB" id="6372256at2759"/>
<organism evidence="2 3">
    <name type="scientific">Homarus americanus</name>
    <name type="common">American lobster</name>
    <dbReference type="NCBI Taxonomy" id="6706"/>
    <lineage>
        <taxon>Eukaryota</taxon>
        <taxon>Metazoa</taxon>
        <taxon>Ecdysozoa</taxon>
        <taxon>Arthropoda</taxon>
        <taxon>Crustacea</taxon>
        <taxon>Multicrustacea</taxon>
        <taxon>Malacostraca</taxon>
        <taxon>Eumalacostraca</taxon>
        <taxon>Eucarida</taxon>
        <taxon>Decapoda</taxon>
        <taxon>Pleocyemata</taxon>
        <taxon>Astacidea</taxon>
        <taxon>Nephropoidea</taxon>
        <taxon>Nephropidae</taxon>
        <taxon>Homarus</taxon>
    </lineage>
</organism>
<feature type="region of interest" description="Disordered" evidence="1">
    <location>
        <begin position="1056"/>
        <end position="1125"/>
    </location>
</feature>
<feature type="compositionally biased region" description="Basic and acidic residues" evidence="1">
    <location>
        <begin position="531"/>
        <end position="547"/>
    </location>
</feature>
<feature type="compositionally biased region" description="Basic and acidic residues" evidence="1">
    <location>
        <begin position="321"/>
        <end position="332"/>
    </location>
</feature>
<reference evidence="2" key="1">
    <citation type="journal article" date="2021" name="Sci. Adv.">
        <title>The American lobster genome reveals insights on longevity, neural, and immune adaptations.</title>
        <authorList>
            <person name="Polinski J.M."/>
            <person name="Zimin A.V."/>
            <person name="Clark K.F."/>
            <person name="Kohn A.B."/>
            <person name="Sadowski N."/>
            <person name="Timp W."/>
            <person name="Ptitsyn A."/>
            <person name="Khanna P."/>
            <person name="Romanova D.Y."/>
            <person name="Williams P."/>
            <person name="Greenwood S.J."/>
            <person name="Moroz L.L."/>
            <person name="Walt D.R."/>
            <person name="Bodnar A.G."/>
        </authorList>
    </citation>
    <scope>NUCLEOTIDE SEQUENCE</scope>
    <source>
        <strain evidence="2">GMGI-L3</strain>
    </source>
</reference>
<feature type="compositionally biased region" description="Basic and acidic residues" evidence="1">
    <location>
        <begin position="832"/>
        <end position="860"/>
    </location>
</feature>
<feature type="compositionally biased region" description="Gly residues" evidence="1">
    <location>
        <begin position="1158"/>
        <end position="1169"/>
    </location>
</feature>
<feature type="compositionally biased region" description="Low complexity" evidence="1">
    <location>
        <begin position="895"/>
        <end position="905"/>
    </location>
</feature>
<feature type="region of interest" description="Disordered" evidence="1">
    <location>
        <begin position="604"/>
        <end position="728"/>
    </location>
</feature>
<feature type="region of interest" description="Disordered" evidence="1">
    <location>
        <begin position="1279"/>
        <end position="1324"/>
    </location>
</feature>
<feature type="compositionally biased region" description="Polar residues" evidence="1">
    <location>
        <begin position="935"/>
        <end position="956"/>
    </location>
</feature>
<evidence type="ECO:0000313" key="3">
    <source>
        <dbReference type="Proteomes" id="UP000747542"/>
    </source>
</evidence>
<feature type="compositionally biased region" description="Acidic residues" evidence="1">
    <location>
        <begin position="624"/>
        <end position="633"/>
    </location>
</feature>
<feature type="compositionally biased region" description="Basic and acidic residues" evidence="1">
    <location>
        <begin position="778"/>
        <end position="791"/>
    </location>
</feature>
<keyword evidence="3" id="KW-1185">Reference proteome</keyword>
<feature type="compositionally biased region" description="Polar residues" evidence="1">
    <location>
        <begin position="1142"/>
        <end position="1154"/>
    </location>
</feature>
<dbReference type="Proteomes" id="UP000747542">
    <property type="component" value="Unassembled WGS sequence"/>
</dbReference>
<feature type="region of interest" description="Disordered" evidence="1">
    <location>
        <begin position="436"/>
        <end position="500"/>
    </location>
</feature>
<feature type="region of interest" description="Disordered" evidence="1">
    <location>
        <begin position="521"/>
        <end position="583"/>
    </location>
</feature>
<feature type="region of interest" description="Disordered" evidence="1">
    <location>
        <begin position="166"/>
        <end position="212"/>
    </location>
</feature>
<feature type="compositionally biased region" description="Low complexity" evidence="1">
    <location>
        <begin position="673"/>
        <end position="682"/>
    </location>
</feature>